<name>A0A7U2FBY9_PHANO</name>
<dbReference type="OrthoDB" id="263957at2759"/>
<dbReference type="Pfam" id="PF05631">
    <property type="entry name" value="MFS_5"/>
    <property type="match status" value="1"/>
</dbReference>
<dbReference type="GO" id="GO:0015098">
    <property type="term" value="F:molybdate ion transmembrane transporter activity"/>
    <property type="evidence" value="ECO:0007669"/>
    <property type="project" value="InterPro"/>
</dbReference>
<keyword evidence="14" id="KW-1185">Reference proteome</keyword>
<keyword evidence="9 12" id="KW-0472">Membrane</keyword>
<gene>
    <name evidence="13" type="ORF">JI435_120950</name>
</gene>
<proteinExistence type="predicted"/>
<accession>A0A7U2FBY9</accession>
<feature type="transmembrane region" description="Helical" evidence="12">
    <location>
        <begin position="378"/>
        <end position="396"/>
    </location>
</feature>
<evidence type="ECO:0000256" key="11">
    <source>
        <dbReference type="ARBA" id="ARBA00032555"/>
    </source>
</evidence>
<feature type="transmembrane region" description="Helical" evidence="12">
    <location>
        <begin position="185"/>
        <end position="208"/>
    </location>
</feature>
<comment type="subcellular location">
    <subcellularLocation>
        <location evidence="2">Cell membrane</location>
        <topology evidence="2">Multi-pass membrane protein</topology>
    </subcellularLocation>
</comment>
<evidence type="ECO:0000256" key="5">
    <source>
        <dbReference type="ARBA" id="ARBA00022475"/>
    </source>
</evidence>
<evidence type="ECO:0000256" key="1">
    <source>
        <dbReference type="ARBA" id="ARBA00003019"/>
    </source>
</evidence>
<keyword evidence="6 12" id="KW-0812">Transmembrane</keyword>
<dbReference type="PANTHER" id="PTHR23516:SF1">
    <property type="entry name" value="MOLYBDATE-ANION TRANSPORTER"/>
    <property type="match status" value="1"/>
</dbReference>
<dbReference type="Gene3D" id="1.20.1250.20">
    <property type="entry name" value="MFS general substrate transporter like domains"/>
    <property type="match status" value="1"/>
</dbReference>
<dbReference type="VEuPathDB" id="FungiDB:JI435_120950"/>
<feature type="transmembrane region" description="Helical" evidence="12">
    <location>
        <begin position="408"/>
        <end position="429"/>
    </location>
</feature>
<organism evidence="13 14">
    <name type="scientific">Phaeosphaeria nodorum (strain SN15 / ATCC MYA-4574 / FGSC 10173)</name>
    <name type="common">Glume blotch fungus</name>
    <name type="synonym">Parastagonospora nodorum</name>
    <dbReference type="NCBI Taxonomy" id="321614"/>
    <lineage>
        <taxon>Eukaryota</taxon>
        <taxon>Fungi</taxon>
        <taxon>Dikarya</taxon>
        <taxon>Ascomycota</taxon>
        <taxon>Pezizomycotina</taxon>
        <taxon>Dothideomycetes</taxon>
        <taxon>Pleosporomycetidae</taxon>
        <taxon>Pleosporales</taxon>
        <taxon>Pleosporineae</taxon>
        <taxon>Phaeosphaeriaceae</taxon>
        <taxon>Parastagonospora</taxon>
    </lineage>
</organism>
<evidence type="ECO:0000256" key="4">
    <source>
        <dbReference type="ARBA" id="ARBA00022448"/>
    </source>
</evidence>
<dbReference type="SUPFAM" id="SSF103473">
    <property type="entry name" value="MFS general substrate transporter"/>
    <property type="match status" value="1"/>
</dbReference>
<dbReference type="InterPro" id="IPR008509">
    <property type="entry name" value="MOT2/MFSD5"/>
</dbReference>
<dbReference type="EMBL" id="CP069034">
    <property type="protein sequence ID" value="QRD01434.1"/>
    <property type="molecule type" value="Genomic_DNA"/>
</dbReference>
<evidence type="ECO:0000313" key="13">
    <source>
        <dbReference type="EMBL" id="QRD01434.1"/>
    </source>
</evidence>
<feature type="transmembrane region" description="Helical" evidence="12">
    <location>
        <begin position="94"/>
        <end position="115"/>
    </location>
</feature>
<evidence type="ECO:0000313" key="14">
    <source>
        <dbReference type="Proteomes" id="UP000663193"/>
    </source>
</evidence>
<evidence type="ECO:0000256" key="9">
    <source>
        <dbReference type="ARBA" id="ARBA00023136"/>
    </source>
</evidence>
<keyword evidence="8" id="KW-0406">Ion transport</keyword>
<dbReference type="Proteomes" id="UP000663193">
    <property type="component" value="Chromosome 12"/>
</dbReference>
<feature type="transmembrane region" description="Helical" evidence="12">
    <location>
        <begin position="322"/>
        <end position="343"/>
    </location>
</feature>
<dbReference type="GO" id="GO:0005886">
    <property type="term" value="C:plasma membrane"/>
    <property type="evidence" value="ECO:0007669"/>
    <property type="project" value="UniProtKB-SubCell"/>
</dbReference>
<feature type="transmembrane region" description="Helical" evidence="12">
    <location>
        <begin position="60"/>
        <end position="82"/>
    </location>
</feature>
<feature type="transmembrane region" description="Helical" evidence="12">
    <location>
        <begin position="441"/>
        <end position="461"/>
    </location>
</feature>
<comment type="function">
    <text evidence="1">Mediates high-affinity intracellular uptake of the rare oligo-element molybdenum.</text>
</comment>
<evidence type="ECO:0000256" key="12">
    <source>
        <dbReference type="SAM" id="Phobius"/>
    </source>
</evidence>
<keyword evidence="7 12" id="KW-1133">Transmembrane helix</keyword>
<evidence type="ECO:0000256" key="3">
    <source>
        <dbReference type="ARBA" id="ARBA00021242"/>
    </source>
</evidence>
<protein>
    <recommendedName>
        <fullName evidence="3">Molybdate-anion transporter</fullName>
    </recommendedName>
    <alternativeName>
        <fullName evidence="10">Major facilitator superfamily domain-containing protein 5</fullName>
    </alternativeName>
    <alternativeName>
        <fullName evidence="11">Molybdate transporter 2 homolog</fullName>
    </alternativeName>
</protein>
<keyword evidence="5" id="KW-1003">Cell membrane</keyword>
<dbReference type="PANTHER" id="PTHR23516">
    <property type="entry name" value="SAM (S-ADENOSYL METHIONINE) TRANSPORTER"/>
    <property type="match status" value="1"/>
</dbReference>
<evidence type="ECO:0000256" key="7">
    <source>
        <dbReference type="ARBA" id="ARBA00022989"/>
    </source>
</evidence>
<evidence type="ECO:0000256" key="8">
    <source>
        <dbReference type="ARBA" id="ARBA00023065"/>
    </source>
</evidence>
<feature type="transmembrane region" description="Helical" evidence="12">
    <location>
        <begin position="220"/>
        <end position="241"/>
    </location>
</feature>
<feature type="transmembrane region" description="Helical" evidence="12">
    <location>
        <begin position="282"/>
        <end position="302"/>
    </location>
</feature>
<reference evidence="14" key="1">
    <citation type="journal article" date="2021" name="BMC Genomics">
        <title>Chromosome-level genome assembly and manually-curated proteome of model necrotroph Parastagonospora nodorum Sn15 reveals a genome-wide trove of candidate effector homologs, and redundancy of virulence-related functions within an accessory chromosome.</title>
        <authorList>
            <person name="Bertazzoni S."/>
            <person name="Jones D.A.B."/>
            <person name="Phan H.T."/>
            <person name="Tan K.-C."/>
            <person name="Hane J.K."/>
        </authorList>
    </citation>
    <scope>NUCLEOTIDE SEQUENCE [LARGE SCALE GENOMIC DNA]</scope>
    <source>
        <strain evidence="14">SN15 / ATCC MYA-4574 / FGSC 10173)</strain>
    </source>
</reference>
<evidence type="ECO:0000256" key="2">
    <source>
        <dbReference type="ARBA" id="ARBA00004651"/>
    </source>
</evidence>
<dbReference type="AlphaFoldDB" id="A0A7U2FBY9"/>
<evidence type="ECO:0000256" key="10">
    <source>
        <dbReference type="ARBA" id="ARBA00030646"/>
    </source>
</evidence>
<dbReference type="CDD" id="cd17487">
    <property type="entry name" value="MFS_MFSD5_like"/>
    <property type="match status" value="1"/>
</dbReference>
<dbReference type="GO" id="GO:0006811">
    <property type="term" value="P:monoatomic ion transport"/>
    <property type="evidence" value="ECO:0007669"/>
    <property type="project" value="UniProtKB-KW"/>
</dbReference>
<feature type="transmembrane region" description="Helical" evidence="12">
    <location>
        <begin position="355"/>
        <end position="372"/>
    </location>
</feature>
<keyword evidence="4" id="KW-0813">Transport</keyword>
<feature type="transmembrane region" description="Helical" evidence="12">
    <location>
        <begin position="145"/>
        <end position="164"/>
    </location>
</feature>
<evidence type="ECO:0000256" key="6">
    <source>
        <dbReference type="ARBA" id="ARBA00022692"/>
    </source>
</evidence>
<sequence length="462" mass="51040">MMDLYRATFAGSVLLNTLALYQSHRSRKAELSASTLSDKKDDQSHEASDRDSLRQLKWRFFPIYLLVNAADWLQGPYIYPIYKDEKGLPEETVAFLFLIGFVSAGISASFAGSFADRHGRRTACLAYCVIYSLSSFTLLSDNIYVLFFGRILGGISGTLLWSVFESWLVAEFNKLMLEEAEADTAMSAIFSLMTTSNTCVAIVAGLIAEWLVRTTGTAKTPFMLSAGCLSLAFLAITKYWGENYGASNRASAEGAALLQQEEAEAKQPPTSTLRSILRDRNILVLALTSCFFEGSLFLFIFFKFPALKLSHKLAGSKEELPFGLIFAILMCSMMFGSLTYKSISTSVNPWPAQRILTGVLVLASLCFFIPGHVRDERITLWCFCIFELCCGAYYPVMASLKGKLVDDGLRASVYGMLRIPLNVFVVLALSTTKEGEAHRDLVFITCSALLIVAAIVVHKVLV</sequence>
<dbReference type="InterPro" id="IPR036259">
    <property type="entry name" value="MFS_trans_sf"/>
</dbReference>